<organism evidence="15">
    <name type="scientific">Staphylococcus aureus</name>
    <dbReference type="NCBI Taxonomy" id="1280"/>
    <lineage>
        <taxon>Bacteria</taxon>
        <taxon>Bacillati</taxon>
        <taxon>Bacillota</taxon>
        <taxon>Bacilli</taxon>
        <taxon>Bacillales</taxon>
        <taxon>Staphylococcaceae</taxon>
        <taxon>Staphylococcus</taxon>
    </lineage>
</organism>
<dbReference type="InterPro" id="IPR023406">
    <property type="entry name" value="Topo_IA_AS"/>
</dbReference>
<geneLocation type="plasmid" evidence="15">
    <name>SAP069A</name>
</geneLocation>
<keyword evidence="15" id="KW-0614">Plasmid</keyword>
<dbReference type="PROSITE" id="PS00396">
    <property type="entry name" value="TOPO_IA_1"/>
    <property type="match status" value="1"/>
</dbReference>
<dbReference type="GO" id="GO:0046872">
    <property type="term" value="F:metal ion binding"/>
    <property type="evidence" value="ECO:0007669"/>
    <property type="project" value="UniProtKB-KW"/>
</dbReference>
<dbReference type="InterPro" id="IPR034144">
    <property type="entry name" value="TOPRIM_TopoIII"/>
</dbReference>
<dbReference type="PROSITE" id="PS52039">
    <property type="entry name" value="TOPO_IA_2"/>
    <property type="match status" value="1"/>
</dbReference>
<sequence>MNTLILCEKPSQAMDLSTVFAKKKKQNGYMEISDEQLNVSGFLTWAVGHLVELKEPQEYDEKYKNFSTYPILLEKDDFQFKVSDKTKDQFNNIKKIFKENKIDEVIIATDPAREGENIAYKILNQLKVTDKVTIKRLWLTSKVESSIRKAFKNILPKEKTYGFYKEGRARELSDWLVGINLSRHFTKISRELGNDGVIHIGRVSSPTLNMVYNRENNIKGFKGKKFYKVSATINKDEQEVKTELKNKFDSEDELHEFLFENDITDLTQKGLVTDIEKEIGYTMPPKFYDLSALQEDMNDKYKISAKRTLEIAQTLYEKKLITYPRTDSRYITEDEKEMLLENIDYLKEITKINLNNELTNNSLINPSKIEDHYAILITGNDFNKVDLKEEEINVYKSILQNVAMNFMDKEQYETTTIEIAVKKLMFEVKGKIIQDNGFKALLNKQKTSEETIPNFEKMKK</sequence>
<evidence type="ECO:0000313" key="15">
    <source>
        <dbReference type="EMBL" id="ACZ68703.1"/>
    </source>
</evidence>
<dbReference type="Gene3D" id="1.10.460.10">
    <property type="entry name" value="Topoisomerase I, domain 2"/>
    <property type="match status" value="1"/>
</dbReference>
<dbReference type="Pfam" id="PF01751">
    <property type="entry name" value="Toprim"/>
    <property type="match status" value="1"/>
</dbReference>
<dbReference type="Gene3D" id="2.70.20.10">
    <property type="entry name" value="Topoisomerase I, domain 3"/>
    <property type="match status" value="1"/>
</dbReference>
<dbReference type="InterPro" id="IPR003601">
    <property type="entry name" value="Topo_IA_2"/>
</dbReference>
<evidence type="ECO:0000259" key="13">
    <source>
        <dbReference type="PROSITE" id="PS50880"/>
    </source>
</evidence>
<dbReference type="InterPro" id="IPR005738">
    <property type="entry name" value="TopoIII"/>
</dbReference>
<dbReference type="SMART" id="SM00437">
    <property type="entry name" value="TOP1Ac"/>
    <property type="match status" value="1"/>
</dbReference>
<dbReference type="InterPro" id="IPR000380">
    <property type="entry name" value="Topo_IA"/>
</dbReference>
<reference evidence="15" key="1">
    <citation type="submission" date="2009-08" db="EMBL/GenBank/DDBJ databases">
        <authorList>
            <person name="Gill J."/>
            <person name="Borman J."/>
            <person name="Shetty J."/>
            <person name="Hostetler J."/>
            <person name="Durkin S."/>
            <person name="Montgomery B."/>
        </authorList>
    </citation>
    <scope>NUCLEOTIDE SEQUENCE</scope>
    <source>
        <strain evidence="15">PM79</strain>
        <plasmid evidence="15">SAP069A</plasmid>
    </source>
</reference>
<feature type="domain" description="Topo IA-type catalytic" evidence="14">
    <location>
        <begin position="160"/>
        <end position="460"/>
    </location>
</feature>
<dbReference type="PANTHER" id="PTHR11390">
    <property type="entry name" value="PROKARYOTIC DNA TOPOISOMERASE"/>
    <property type="match status" value="1"/>
</dbReference>
<dbReference type="InterPro" id="IPR013497">
    <property type="entry name" value="Topo_IA_cen"/>
</dbReference>
<evidence type="ECO:0000256" key="7">
    <source>
        <dbReference type="ARBA" id="ARBA00023125"/>
    </source>
</evidence>
<dbReference type="Pfam" id="PF01131">
    <property type="entry name" value="Topoisom_bac"/>
    <property type="match status" value="1"/>
</dbReference>
<evidence type="ECO:0000256" key="12">
    <source>
        <dbReference type="ARBA" id="ARBA00032877"/>
    </source>
</evidence>
<evidence type="ECO:0000259" key="14">
    <source>
        <dbReference type="PROSITE" id="PS52039"/>
    </source>
</evidence>
<protein>
    <recommendedName>
        <fullName evidence="3">DNA topoisomerase</fullName>
        <ecNumber evidence="3">5.6.2.1</ecNumber>
    </recommendedName>
    <alternativeName>
        <fullName evidence="12">Omega-protein</fullName>
    </alternativeName>
    <alternativeName>
        <fullName evidence="11">Relaxing enzyme</fullName>
    </alternativeName>
    <alternativeName>
        <fullName evidence="9">Swivelase</fullName>
    </alternativeName>
    <alternativeName>
        <fullName evidence="10">Untwisting enzyme</fullName>
    </alternativeName>
</protein>
<dbReference type="Gene3D" id="3.40.50.140">
    <property type="match status" value="1"/>
</dbReference>
<dbReference type="InterPro" id="IPR003602">
    <property type="entry name" value="Topo_IA_DNA-bd_dom"/>
</dbReference>
<proteinExistence type="inferred from homology"/>
<keyword evidence="5" id="KW-0460">Magnesium</keyword>
<name>D2JA54_STAAU</name>
<dbReference type="EMBL" id="GQ900422">
    <property type="protein sequence ID" value="ACZ68703.1"/>
    <property type="molecule type" value="Genomic_DNA"/>
</dbReference>
<evidence type="ECO:0000256" key="3">
    <source>
        <dbReference type="ARBA" id="ARBA00012891"/>
    </source>
</evidence>
<dbReference type="InterPro" id="IPR013825">
    <property type="entry name" value="Topo_IA_cen_sub2"/>
</dbReference>
<dbReference type="PRINTS" id="PR00417">
    <property type="entry name" value="PRTPISMRASEI"/>
</dbReference>
<feature type="domain" description="Toprim" evidence="13">
    <location>
        <begin position="2"/>
        <end position="141"/>
    </location>
</feature>
<evidence type="ECO:0000256" key="4">
    <source>
        <dbReference type="ARBA" id="ARBA00022723"/>
    </source>
</evidence>
<dbReference type="GO" id="GO:0006310">
    <property type="term" value="P:DNA recombination"/>
    <property type="evidence" value="ECO:0007669"/>
    <property type="project" value="TreeGrafter"/>
</dbReference>
<keyword evidence="8 15" id="KW-0413">Isomerase</keyword>
<comment type="similarity">
    <text evidence="2">Belongs to the type IA topoisomerase family.</text>
</comment>
<dbReference type="SMART" id="SM00493">
    <property type="entry name" value="TOPRIM"/>
    <property type="match status" value="1"/>
</dbReference>
<gene>
    <name evidence="15" type="ORF">SAP069A_013</name>
</gene>
<evidence type="ECO:0000256" key="9">
    <source>
        <dbReference type="ARBA" id="ARBA00030003"/>
    </source>
</evidence>
<reference evidence="15" key="2">
    <citation type="submission" date="2009-12" db="EMBL/GenBank/DDBJ databases">
        <authorList>
            <person name="Summers A.O."/>
            <person name="Shearer J."/>
            <person name="Wireman J."/>
        </authorList>
    </citation>
    <scope>NUCLEOTIDE SEQUENCE</scope>
    <source>
        <strain evidence="15">PM79</strain>
        <plasmid evidence="15">SAP069A</plasmid>
    </source>
</reference>
<evidence type="ECO:0000256" key="10">
    <source>
        <dbReference type="ARBA" id="ARBA00031985"/>
    </source>
</evidence>
<dbReference type="SMART" id="SM00436">
    <property type="entry name" value="TOP1Bc"/>
    <property type="match status" value="1"/>
</dbReference>
<evidence type="ECO:0000256" key="6">
    <source>
        <dbReference type="ARBA" id="ARBA00023029"/>
    </source>
</evidence>
<dbReference type="PANTHER" id="PTHR11390:SF21">
    <property type="entry name" value="DNA TOPOISOMERASE 3-ALPHA"/>
    <property type="match status" value="1"/>
</dbReference>
<evidence type="ECO:0000256" key="1">
    <source>
        <dbReference type="ARBA" id="ARBA00000213"/>
    </source>
</evidence>
<evidence type="ECO:0000256" key="11">
    <source>
        <dbReference type="ARBA" id="ARBA00032235"/>
    </source>
</evidence>
<evidence type="ECO:0000256" key="5">
    <source>
        <dbReference type="ARBA" id="ARBA00022842"/>
    </source>
</evidence>
<comment type="catalytic activity">
    <reaction evidence="1">
        <text>ATP-independent breakage of single-stranded DNA, followed by passage and rejoining.</text>
        <dbReference type="EC" id="5.6.2.1"/>
    </reaction>
</comment>
<accession>D2JA54</accession>
<dbReference type="PROSITE" id="PS50880">
    <property type="entry name" value="TOPRIM"/>
    <property type="match status" value="1"/>
</dbReference>
<dbReference type="CDD" id="cd03362">
    <property type="entry name" value="TOPRIM_TopoIA_TopoIII"/>
    <property type="match status" value="1"/>
</dbReference>
<evidence type="ECO:0000256" key="2">
    <source>
        <dbReference type="ARBA" id="ARBA00009446"/>
    </source>
</evidence>
<dbReference type="AlphaFoldDB" id="D2JA54"/>
<dbReference type="SUPFAM" id="SSF56712">
    <property type="entry name" value="Prokaryotic type I DNA topoisomerase"/>
    <property type="match status" value="1"/>
</dbReference>
<keyword evidence="6" id="KW-0799">Topoisomerase</keyword>
<keyword evidence="7" id="KW-0238">DNA-binding</keyword>
<dbReference type="InterPro" id="IPR006171">
    <property type="entry name" value="TOPRIM_dom"/>
</dbReference>
<dbReference type="GO" id="GO:0043597">
    <property type="term" value="C:cytoplasmic replication fork"/>
    <property type="evidence" value="ECO:0007669"/>
    <property type="project" value="TreeGrafter"/>
</dbReference>
<dbReference type="InterPro" id="IPR013826">
    <property type="entry name" value="Topo_IA_cen_sub3"/>
</dbReference>
<dbReference type="GO" id="GO:0003917">
    <property type="term" value="F:DNA topoisomerase type I (single strand cut, ATP-independent) activity"/>
    <property type="evidence" value="ECO:0007669"/>
    <property type="project" value="UniProtKB-EC"/>
</dbReference>
<keyword evidence="4" id="KW-0479">Metal-binding</keyword>
<dbReference type="GO" id="GO:0006281">
    <property type="term" value="P:DNA repair"/>
    <property type="evidence" value="ECO:0007669"/>
    <property type="project" value="TreeGrafter"/>
</dbReference>
<evidence type="ECO:0000256" key="8">
    <source>
        <dbReference type="ARBA" id="ARBA00023235"/>
    </source>
</evidence>
<dbReference type="InterPro" id="IPR013824">
    <property type="entry name" value="Topo_IA_cen_sub1"/>
</dbReference>
<dbReference type="InterPro" id="IPR023405">
    <property type="entry name" value="Topo_IA_core_domain"/>
</dbReference>
<dbReference type="GO" id="GO:0003677">
    <property type="term" value="F:DNA binding"/>
    <property type="evidence" value="ECO:0007669"/>
    <property type="project" value="UniProtKB-KW"/>
</dbReference>
<dbReference type="EC" id="5.6.2.1" evidence="3"/>
<dbReference type="Gene3D" id="1.10.290.10">
    <property type="entry name" value="Topoisomerase I, domain 4"/>
    <property type="match status" value="1"/>
</dbReference>
<dbReference type="NCBIfam" id="TIGR01056">
    <property type="entry name" value="topB"/>
    <property type="match status" value="1"/>
</dbReference>
<dbReference type="GO" id="GO:0006265">
    <property type="term" value="P:DNA topological change"/>
    <property type="evidence" value="ECO:0007669"/>
    <property type="project" value="InterPro"/>
</dbReference>